<gene>
    <name evidence="1" type="ORF">AK812_SmicGene42856</name>
</gene>
<dbReference type="AlphaFoldDB" id="A0A1Q9C2J0"/>
<reference evidence="1 2" key="1">
    <citation type="submission" date="2016-02" db="EMBL/GenBank/DDBJ databases">
        <title>Genome analysis of coral dinoflagellate symbionts highlights evolutionary adaptations to a symbiotic lifestyle.</title>
        <authorList>
            <person name="Aranda M."/>
            <person name="Li Y."/>
            <person name="Liew Y.J."/>
            <person name="Baumgarten S."/>
            <person name="Simakov O."/>
            <person name="Wilson M."/>
            <person name="Piel J."/>
            <person name="Ashoor H."/>
            <person name="Bougouffa S."/>
            <person name="Bajic V.B."/>
            <person name="Ryu T."/>
            <person name="Ravasi T."/>
            <person name="Bayer T."/>
            <person name="Micklem G."/>
            <person name="Kim H."/>
            <person name="Bhak J."/>
            <person name="Lajeunesse T.C."/>
            <person name="Voolstra C.R."/>
        </authorList>
    </citation>
    <scope>NUCLEOTIDE SEQUENCE [LARGE SCALE GENOMIC DNA]</scope>
    <source>
        <strain evidence="1 2">CCMP2467</strain>
    </source>
</reference>
<dbReference type="EMBL" id="LSRX01001842">
    <property type="protein sequence ID" value="OLP77120.1"/>
    <property type="molecule type" value="Genomic_DNA"/>
</dbReference>
<accession>A0A1Q9C2J0</accession>
<dbReference type="Proteomes" id="UP000186817">
    <property type="component" value="Unassembled WGS sequence"/>
</dbReference>
<proteinExistence type="predicted"/>
<feature type="non-terminal residue" evidence="1">
    <location>
        <position position="326"/>
    </location>
</feature>
<organism evidence="1 2">
    <name type="scientific">Symbiodinium microadriaticum</name>
    <name type="common">Dinoflagellate</name>
    <name type="synonym">Zooxanthella microadriatica</name>
    <dbReference type="NCBI Taxonomy" id="2951"/>
    <lineage>
        <taxon>Eukaryota</taxon>
        <taxon>Sar</taxon>
        <taxon>Alveolata</taxon>
        <taxon>Dinophyceae</taxon>
        <taxon>Suessiales</taxon>
        <taxon>Symbiodiniaceae</taxon>
        <taxon>Symbiodinium</taxon>
    </lineage>
</organism>
<evidence type="ECO:0000313" key="1">
    <source>
        <dbReference type="EMBL" id="OLP77120.1"/>
    </source>
</evidence>
<dbReference type="OrthoDB" id="431855at2759"/>
<sequence length="326" mass="36593">MCCVVVEEGNAELEVVVLSQQLVSVEVEVGLREVEVEWALMKLVQLNLQQAETDVQSFRFFCCEFEQSFEFFCCESEQGFGFFLCEFVFYSCFCCGRKKYGHPTKFSFPLHSLLLLRLEVKMVDLLSYGLRAEALVRPKTLQADDESTDVEQEETSLGVWKDSLANLDDRIAYRSHQLHFNASLHNKEASTTAKLELLTDIYVDGTEPHDEPVTLSKKPHLDVFTGLMRKGGKQNEQLFYVSVAALGLKHLSNPILKVFSAAGVKEATKPSYDEEEDLTTWQECLAVATSRSSSKVRFEIWSEGTLSQAGQLVGQAVISSAAPNIK</sequence>
<evidence type="ECO:0000313" key="2">
    <source>
        <dbReference type="Proteomes" id="UP000186817"/>
    </source>
</evidence>
<keyword evidence="2" id="KW-1185">Reference proteome</keyword>
<name>A0A1Q9C2J0_SYMMI</name>
<comment type="caution">
    <text evidence="1">The sequence shown here is derived from an EMBL/GenBank/DDBJ whole genome shotgun (WGS) entry which is preliminary data.</text>
</comment>
<protein>
    <submittedName>
        <fullName evidence="1">Uncharacterized protein</fullName>
    </submittedName>
</protein>